<evidence type="ECO:0000256" key="7">
    <source>
        <dbReference type="ARBA" id="ARBA00023014"/>
    </source>
</evidence>
<dbReference type="InterPro" id="IPR017900">
    <property type="entry name" value="4Fe4S_Fe_S_CS"/>
</dbReference>
<dbReference type="SUPFAM" id="SSF46548">
    <property type="entry name" value="alpha-helical ferredoxin"/>
    <property type="match status" value="1"/>
</dbReference>
<dbReference type="InterPro" id="IPR006094">
    <property type="entry name" value="Oxid_FAD_bind_N"/>
</dbReference>
<dbReference type="GO" id="GO:1903457">
    <property type="term" value="P:lactate catabolic process"/>
    <property type="evidence" value="ECO:0007669"/>
    <property type="project" value="TreeGrafter"/>
</dbReference>
<name>A0A844HS83_9RHOB</name>
<dbReference type="GO" id="GO:0046872">
    <property type="term" value="F:metal ion binding"/>
    <property type="evidence" value="ECO:0007669"/>
    <property type="project" value="UniProtKB-KW"/>
</dbReference>
<comment type="caution">
    <text evidence="10">The sequence shown here is derived from an EMBL/GenBank/DDBJ whole genome shotgun (WGS) entry which is preliminary data.</text>
</comment>
<proteinExistence type="predicted"/>
<evidence type="ECO:0000256" key="3">
    <source>
        <dbReference type="ARBA" id="ARBA00022723"/>
    </source>
</evidence>
<feature type="domain" description="FAD-binding PCMH-type" evidence="9">
    <location>
        <begin position="46"/>
        <end position="265"/>
    </location>
</feature>
<evidence type="ECO:0000256" key="1">
    <source>
        <dbReference type="ARBA" id="ARBA00001974"/>
    </source>
</evidence>
<dbReference type="GO" id="GO:0051536">
    <property type="term" value="F:iron-sulfur cluster binding"/>
    <property type="evidence" value="ECO:0007669"/>
    <property type="project" value="UniProtKB-KW"/>
</dbReference>
<dbReference type="Gene3D" id="3.30.465.10">
    <property type="match status" value="1"/>
</dbReference>
<evidence type="ECO:0000259" key="8">
    <source>
        <dbReference type="PROSITE" id="PS51379"/>
    </source>
</evidence>
<reference evidence="10 11" key="1">
    <citation type="submission" date="2019-11" db="EMBL/GenBank/DDBJ databases">
        <authorList>
            <person name="Dong K."/>
        </authorList>
    </citation>
    <scope>NUCLEOTIDE SEQUENCE [LARGE SCALE GENOMIC DNA]</scope>
    <source>
        <strain evidence="10 11">NBRC 112902</strain>
    </source>
</reference>
<protein>
    <submittedName>
        <fullName evidence="10">FAD-binding protein</fullName>
    </submittedName>
</protein>
<keyword evidence="7" id="KW-0411">Iron-sulfur</keyword>
<dbReference type="AlphaFoldDB" id="A0A844HS83"/>
<evidence type="ECO:0000259" key="9">
    <source>
        <dbReference type="PROSITE" id="PS51387"/>
    </source>
</evidence>
<sequence>MPATEGALAQSDIAALTGALRTEGFRGGIDHDPASCAAASTDNSVYCIAPSLILSPQDEADCEAMMRCLNRPQFARWPVTARGGGTGTNGQSLNSGIVVDLRRRMNRILEINPEAGWADVEPGVVLDLLNDTLAAHGLFFAPETSTSSRCTIGGMVATDASGKGSRRYGKTADNVIGLSAIIEGRAVNSLAASLPAALEAEVEAACNSGRPHLLSRVPALSRRFSGYDLERARRGPDGFEWWRLFIGAEGTLGLVTRIRLRLLPRPPHRRLLVAAFDGFAAALDSVSALLGHQPLAVECLDEWVARLAGDAGLLLDLPRAVRGADGQAPVFNFIECSGGDAEALNAQVAAIARDLPKLSGFTGLHVASDPEEIARLWTIRSASVGLLARRDDAQRGRVPVSFVEDCVLPPENLSTFVAEFGALMQAEGLRYGIYGHADVGCLHVRPALDIADLNDRVRLGRISDQVFAMVTRLGGIFWGEHGKGVRGQYLAELVGAECFAAFRQIKSAFDPNERFNPGKLITLERGLLGVRSTPFRPMRRDGVLARAYGCNGNALCHSYAASQPMCPSFRVSGQALHSPKGRAEALKLWDGARRSGSLTPLIEASVHAAMETCLGCKACASTCPIQIDIPEMRSHFLEHWHGTRPRRLSDRAMILLERHHRAIGRLRPFLAFGPVAALMSRLAVRLGVNDAPSVSRRGLADLGVEVVTPRQVASRVSRGKLTPNNVLIAPDAFSELFDTDAICDIVDGLRALGFAPAILRLPAGGKAAHASGARAAFLRMATILKGELDRLADCNLPVIACDPSFVTLLREEYRHAGMMPRRKVVSMAEFLLSLPEDALPRLPPDGQRYRVFLHCTERAKGQTSSMEWRALGERLGLNFEIAATGCCGMSGAYGHEARNLTNSRKLFDLSWAPLIEPGATVMATGFSCRCQSRRFAQAKAVHPMRLIADRFAGLPRSDPAKT</sequence>
<evidence type="ECO:0000256" key="2">
    <source>
        <dbReference type="ARBA" id="ARBA00022630"/>
    </source>
</evidence>
<feature type="domain" description="4Fe-4S ferredoxin-type" evidence="8">
    <location>
        <begin position="604"/>
        <end position="635"/>
    </location>
</feature>
<dbReference type="InterPro" id="IPR016171">
    <property type="entry name" value="Vanillyl_alc_oxidase_C-sub2"/>
</dbReference>
<dbReference type="PROSITE" id="PS00198">
    <property type="entry name" value="4FE4S_FER_1"/>
    <property type="match status" value="1"/>
</dbReference>
<gene>
    <name evidence="10" type="ORF">GL300_22740</name>
</gene>
<dbReference type="InterPro" id="IPR036318">
    <property type="entry name" value="FAD-bd_PCMH-like_sf"/>
</dbReference>
<dbReference type="InterPro" id="IPR016166">
    <property type="entry name" value="FAD-bd_PCMH"/>
</dbReference>
<dbReference type="Gene3D" id="3.30.70.2740">
    <property type="match status" value="1"/>
</dbReference>
<evidence type="ECO:0000313" key="11">
    <source>
        <dbReference type="Proteomes" id="UP000449846"/>
    </source>
</evidence>
<dbReference type="PROSITE" id="PS51387">
    <property type="entry name" value="FAD_PCMH"/>
    <property type="match status" value="1"/>
</dbReference>
<organism evidence="10 11">
    <name type="scientific">Paracoccus litorisediminis</name>
    <dbReference type="NCBI Taxonomy" id="2006130"/>
    <lineage>
        <taxon>Bacteria</taxon>
        <taxon>Pseudomonadati</taxon>
        <taxon>Pseudomonadota</taxon>
        <taxon>Alphaproteobacteria</taxon>
        <taxon>Rhodobacterales</taxon>
        <taxon>Paracoccaceae</taxon>
        <taxon>Paracoccus</taxon>
    </lineage>
</organism>
<dbReference type="InterPro" id="IPR009051">
    <property type="entry name" value="Helical_ferredxn"/>
</dbReference>
<dbReference type="EMBL" id="WMIG01000024">
    <property type="protein sequence ID" value="MTH62019.1"/>
    <property type="molecule type" value="Genomic_DNA"/>
</dbReference>
<dbReference type="SUPFAM" id="SSF56176">
    <property type="entry name" value="FAD-binding/transporter-associated domain-like"/>
    <property type="match status" value="1"/>
</dbReference>
<dbReference type="InterPro" id="IPR017896">
    <property type="entry name" value="4Fe4S_Fe-S-bd"/>
</dbReference>
<dbReference type="SUPFAM" id="SSF55103">
    <property type="entry name" value="FAD-linked oxidases, C-terminal domain"/>
    <property type="match status" value="1"/>
</dbReference>
<dbReference type="InterPro" id="IPR016164">
    <property type="entry name" value="FAD-linked_Oxase-like_C"/>
</dbReference>
<dbReference type="InterPro" id="IPR016169">
    <property type="entry name" value="FAD-bd_PCMH_sub2"/>
</dbReference>
<dbReference type="Pfam" id="PF01565">
    <property type="entry name" value="FAD_binding_4"/>
    <property type="match status" value="1"/>
</dbReference>
<dbReference type="PANTHER" id="PTHR11748">
    <property type="entry name" value="D-LACTATE DEHYDROGENASE"/>
    <property type="match status" value="1"/>
</dbReference>
<dbReference type="GO" id="GO:0071949">
    <property type="term" value="F:FAD binding"/>
    <property type="evidence" value="ECO:0007669"/>
    <property type="project" value="InterPro"/>
</dbReference>
<dbReference type="PROSITE" id="PS51379">
    <property type="entry name" value="4FE4S_FER_2"/>
    <property type="match status" value="1"/>
</dbReference>
<keyword evidence="4" id="KW-0274">FAD</keyword>
<dbReference type="PANTHER" id="PTHR11748:SF119">
    <property type="entry name" value="D-2-HYDROXYGLUTARATE DEHYDROGENASE"/>
    <property type="match status" value="1"/>
</dbReference>
<keyword evidence="2" id="KW-0285">Flavoprotein</keyword>
<keyword evidence="5" id="KW-0560">Oxidoreductase</keyword>
<evidence type="ECO:0000256" key="6">
    <source>
        <dbReference type="ARBA" id="ARBA00023004"/>
    </source>
</evidence>
<keyword evidence="11" id="KW-1185">Reference proteome</keyword>
<accession>A0A844HS83</accession>
<dbReference type="Gene3D" id="1.10.1060.10">
    <property type="entry name" value="Alpha-helical ferredoxin"/>
    <property type="match status" value="1"/>
</dbReference>
<dbReference type="OrthoDB" id="9811557at2"/>
<dbReference type="Proteomes" id="UP000449846">
    <property type="component" value="Unassembled WGS sequence"/>
</dbReference>
<dbReference type="InterPro" id="IPR004113">
    <property type="entry name" value="FAD-bd_oxidored_4_C"/>
</dbReference>
<evidence type="ECO:0000313" key="10">
    <source>
        <dbReference type="EMBL" id="MTH62019.1"/>
    </source>
</evidence>
<keyword evidence="6" id="KW-0408">Iron</keyword>
<dbReference type="Pfam" id="PF13183">
    <property type="entry name" value="Fer4_8"/>
    <property type="match status" value="1"/>
</dbReference>
<keyword evidence="3" id="KW-0479">Metal-binding</keyword>
<dbReference type="Pfam" id="PF02913">
    <property type="entry name" value="FAD-oxidase_C"/>
    <property type="match status" value="1"/>
</dbReference>
<dbReference type="GO" id="GO:0004458">
    <property type="term" value="F:D-lactate dehydrogenase (cytochrome) activity"/>
    <property type="evidence" value="ECO:0007669"/>
    <property type="project" value="TreeGrafter"/>
</dbReference>
<evidence type="ECO:0000256" key="5">
    <source>
        <dbReference type="ARBA" id="ARBA00023002"/>
    </source>
</evidence>
<dbReference type="Gene3D" id="1.10.45.10">
    <property type="entry name" value="Vanillyl-alcohol Oxidase, Chain A, domain 4"/>
    <property type="match status" value="1"/>
</dbReference>
<evidence type="ECO:0000256" key="4">
    <source>
        <dbReference type="ARBA" id="ARBA00022827"/>
    </source>
</evidence>
<comment type="cofactor">
    <cofactor evidence="1">
        <name>FAD</name>
        <dbReference type="ChEBI" id="CHEBI:57692"/>
    </cofactor>
</comment>
<dbReference type="GO" id="GO:0008720">
    <property type="term" value="F:D-lactate dehydrogenase (NAD+) activity"/>
    <property type="evidence" value="ECO:0007669"/>
    <property type="project" value="TreeGrafter"/>
</dbReference>